<reference evidence="3" key="1">
    <citation type="submission" date="2019-05" db="EMBL/GenBank/DDBJ databases">
        <title>Annotation for the trematode Paragonimus heterotremus.</title>
        <authorList>
            <person name="Choi Y.-J."/>
        </authorList>
    </citation>
    <scope>NUCLEOTIDE SEQUENCE</scope>
    <source>
        <strain evidence="3">LC</strain>
    </source>
</reference>
<evidence type="ECO:0000256" key="1">
    <source>
        <dbReference type="ARBA" id="ARBA00022737"/>
    </source>
</evidence>
<feature type="repeat" description="HEAT" evidence="2">
    <location>
        <begin position="10"/>
        <end position="48"/>
    </location>
</feature>
<evidence type="ECO:0000313" key="4">
    <source>
        <dbReference type="Proteomes" id="UP000748531"/>
    </source>
</evidence>
<proteinExistence type="predicted"/>
<keyword evidence="4" id="KW-1185">Reference proteome</keyword>
<name>A0A8J4TPK8_9TREM</name>
<comment type="caution">
    <text evidence="3">The sequence shown here is derived from an EMBL/GenBank/DDBJ whole genome shotgun (WGS) entry which is preliminary data.</text>
</comment>
<keyword evidence="1" id="KW-0677">Repeat</keyword>
<gene>
    <name evidence="3" type="ORF">PHET_02401</name>
</gene>
<sequence>MGVTQLIHSLLPATVELVSDTRWRVRLAIIEYMPLLANQLGLQCFNDRLASLCRGWLIDDVYAIREAAVTNLRKSMDQFGIEWAST</sequence>
<dbReference type="PANTHER" id="PTHR10648">
    <property type="entry name" value="SERINE/THREONINE-PROTEIN PHOSPHATASE PP2A 65 KDA REGULATORY SUBUNIT"/>
    <property type="match status" value="1"/>
</dbReference>
<dbReference type="Proteomes" id="UP000748531">
    <property type="component" value="Unassembled WGS sequence"/>
</dbReference>
<dbReference type="AlphaFoldDB" id="A0A8J4TPK8"/>
<dbReference type="GO" id="GO:0005829">
    <property type="term" value="C:cytosol"/>
    <property type="evidence" value="ECO:0007669"/>
    <property type="project" value="TreeGrafter"/>
</dbReference>
<evidence type="ECO:0000313" key="3">
    <source>
        <dbReference type="EMBL" id="KAF5403649.1"/>
    </source>
</evidence>
<dbReference type="PANTHER" id="PTHR10648:SF4">
    <property type="entry name" value="PROTEIN PHOSPHATASE 2 (FORMERLY 2A), REGULATORY SUBUNIT A, BETA ISOFORM-RELATED"/>
    <property type="match status" value="1"/>
</dbReference>
<dbReference type="InterPro" id="IPR051023">
    <property type="entry name" value="PP2A_Regulatory_Subunit_A"/>
</dbReference>
<accession>A0A8J4TPK8</accession>
<dbReference type="GO" id="GO:0005634">
    <property type="term" value="C:nucleus"/>
    <property type="evidence" value="ECO:0007669"/>
    <property type="project" value="TreeGrafter"/>
</dbReference>
<protein>
    <submittedName>
        <fullName evidence="3">Uncharacterized protein</fullName>
    </submittedName>
</protein>
<dbReference type="InterPro" id="IPR021133">
    <property type="entry name" value="HEAT_type_2"/>
</dbReference>
<dbReference type="PROSITE" id="PS50077">
    <property type="entry name" value="HEAT_REPEAT"/>
    <property type="match status" value="1"/>
</dbReference>
<dbReference type="InterPro" id="IPR016024">
    <property type="entry name" value="ARM-type_fold"/>
</dbReference>
<dbReference type="GO" id="GO:0019888">
    <property type="term" value="F:protein phosphatase regulator activity"/>
    <property type="evidence" value="ECO:0007669"/>
    <property type="project" value="TreeGrafter"/>
</dbReference>
<dbReference type="OrthoDB" id="340346at2759"/>
<dbReference type="GO" id="GO:0000159">
    <property type="term" value="C:protein phosphatase type 2A complex"/>
    <property type="evidence" value="ECO:0007669"/>
    <property type="project" value="TreeGrafter"/>
</dbReference>
<dbReference type="InterPro" id="IPR011989">
    <property type="entry name" value="ARM-like"/>
</dbReference>
<organism evidence="3 4">
    <name type="scientific">Paragonimus heterotremus</name>
    <dbReference type="NCBI Taxonomy" id="100268"/>
    <lineage>
        <taxon>Eukaryota</taxon>
        <taxon>Metazoa</taxon>
        <taxon>Spiralia</taxon>
        <taxon>Lophotrochozoa</taxon>
        <taxon>Platyhelminthes</taxon>
        <taxon>Trematoda</taxon>
        <taxon>Digenea</taxon>
        <taxon>Plagiorchiida</taxon>
        <taxon>Troglotremata</taxon>
        <taxon>Troglotrematidae</taxon>
        <taxon>Paragonimus</taxon>
    </lineage>
</organism>
<dbReference type="SUPFAM" id="SSF48371">
    <property type="entry name" value="ARM repeat"/>
    <property type="match status" value="1"/>
</dbReference>
<evidence type="ECO:0000256" key="2">
    <source>
        <dbReference type="PROSITE-ProRule" id="PRU00103"/>
    </source>
</evidence>
<dbReference type="EMBL" id="LUCH01001112">
    <property type="protein sequence ID" value="KAF5403649.1"/>
    <property type="molecule type" value="Genomic_DNA"/>
</dbReference>
<dbReference type="Gene3D" id="1.25.10.10">
    <property type="entry name" value="Leucine-rich Repeat Variant"/>
    <property type="match status" value="1"/>
</dbReference>